<dbReference type="Proteomes" id="UP000887579">
    <property type="component" value="Unplaced"/>
</dbReference>
<accession>A0AC34GS49</accession>
<dbReference type="WBParaSite" id="ES5_v2.g7440.t1">
    <property type="protein sequence ID" value="ES5_v2.g7440.t1"/>
    <property type="gene ID" value="ES5_v2.g7440"/>
</dbReference>
<name>A0AC34GS49_9BILA</name>
<evidence type="ECO:0000313" key="2">
    <source>
        <dbReference type="WBParaSite" id="ES5_v2.g7440.t1"/>
    </source>
</evidence>
<organism evidence="1 2">
    <name type="scientific">Panagrolaimus sp. ES5</name>
    <dbReference type="NCBI Taxonomy" id="591445"/>
    <lineage>
        <taxon>Eukaryota</taxon>
        <taxon>Metazoa</taxon>
        <taxon>Ecdysozoa</taxon>
        <taxon>Nematoda</taxon>
        <taxon>Chromadorea</taxon>
        <taxon>Rhabditida</taxon>
        <taxon>Tylenchina</taxon>
        <taxon>Panagrolaimomorpha</taxon>
        <taxon>Panagrolaimoidea</taxon>
        <taxon>Panagrolaimidae</taxon>
        <taxon>Panagrolaimus</taxon>
    </lineage>
</organism>
<protein>
    <submittedName>
        <fullName evidence="2">Uncharacterized protein</fullName>
    </submittedName>
</protein>
<reference evidence="2" key="1">
    <citation type="submission" date="2022-11" db="UniProtKB">
        <authorList>
            <consortium name="WormBaseParasite"/>
        </authorList>
    </citation>
    <scope>IDENTIFICATION</scope>
</reference>
<evidence type="ECO:0000313" key="1">
    <source>
        <dbReference type="Proteomes" id="UP000887579"/>
    </source>
</evidence>
<proteinExistence type="predicted"/>
<sequence length="72" mass="8533">MIHFSIVGFNRKKHSNILNECDRISMNLFSSLKKLFFKLLYFFLVPVDSHTTGYISEWFNATIDKCDKRVLN</sequence>